<dbReference type="Proteomes" id="UP000295506">
    <property type="component" value="Unassembled WGS sequence"/>
</dbReference>
<evidence type="ECO:0000313" key="3">
    <source>
        <dbReference type="Proteomes" id="UP000295506"/>
    </source>
</evidence>
<feature type="compositionally biased region" description="Basic and acidic residues" evidence="1">
    <location>
        <begin position="1"/>
        <end position="14"/>
    </location>
</feature>
<evidence type="ECO:0000256" key="1">
    <source>
        <dbReference type="SAM" id="MobiDB-lite"/>
    </source>
</evidence>
<reference evidence="2 3" key="1">
    <citation type="submission" date="2019-03" db="EMBL/GenBank/DDBJ databases">
        <title>Genomic Encyclopedia of Type Strains, Phase IV (KMG-IV): sequencing the most valuable type-strain genomes for metagenomic binning, comparative biology and taxonomic classification.</title>
        <authorList>
            <person name="Goeker M."/>
        </authorList>
    </citation>
    <scope>NUCLEOTIDE SEQUENCE [LARGE SCALE GENOMIC DNA]</scope>
    <source>
        <strain evidence="2 3">DSM 101483</strain>
    </source>
</reference>
<dbReference type="EMBL" id="SOBK01000021">
    <property type="protein sequence ID" value="TDT81341.1"/>
    <property type="molecule type" value="Genomic_DNA"/>
</dbReference>
<comment type="caution">
    <text evidence="2">The sequence shown here is derived from an EMBL/GenBank/DDBJ whole genome shotgun (WGS) entry which is preliminary data.</text>
</comment>
<feature type="region of interest" description="Disordered" evidence="1">
    <location>
        <begin position="1"/>
        <end position="25"/>
    </location>
</feature>
<feature type="region of interest" description="Disordered" evidence="1">
    <location>
        <begin position="76"/>
        <end position="132"/>
    </location>
</feature>
<protein>
    <submittedName>
        <fullName evidence="2">Uncharacterized protein</fullName>
    </submittedName>
</protein>
<evidence type="ECO:0000313" key="2">
    <source>
        <dbReference type="EMBL" id="TDT81341.1"/>
    </source>
</evidence>
<sequence>MAGTRARKDGRGEVDAGPAHGCPGPWFRTSWGTSCGTLSGQMAMSLARTSGQSLPTTWNPGGFRATVESHEVMNVPPPLMTKKRSPPPARASSRAAIRKASKRSPPSGVRPIRQTTTYPRCEEATGSLSKSGPRATIIAATSPHPTWKEPSACAAAERFSARQSTTQALSNSGQYPVFDIVPYHRVVRAFLDQMNAPEHGHICLRMEFKGDASAQYMTLSVAVTV</sequence>
<gene>
    <name evidence="2" type="ORF">EDC59_1217</name>
</gene>
<organism evidence="2 3">
    <name type="scientific">Pseudodesulfovibrio indicus</name>
    <dbReference type="NCBI Taxonomy" id="1716143"/>
    <lineage>
        <taxon>Bacteria</taxon>
        <taxon>Pseudomonadati</taxon>
        <taxon>Thermodesulfobacteriota</taxon>
        <taxon>Desulfovibrionia</taxon>
        <taxon>Desulfovibrionales</taxon>
        <taxon>Desulfovibrionaceae</taxon>
    </lineage>
</organism>
<name>A0AA94PK02_9BACT</name>
<dbReference type="AlphaFoldDB" id="A0AA94PK02"/>
<accession>A0AA94PK02</accession>
<proteinExistence type="predicted"/>